<dbReference type="GO" id="GO:0003677">
    <property type="term" value="F:DNA binding"/>
    <property type="evidence" value="ECO:0007669"/>
    <property type="project" value="InterPro"/>
</dbReference>
<dbReference type="GO" id="GO:0006351">
    <property type="term" value="P:DNA-templated transcription"/>
    <property type="evidence" value="ECO:0007669"/>
    <property type="project" value="InterPro"/>
</dbReference>
<proteinExistence type="predicted"/>
<feature type="region of interest" description="Disordered" evidence="2">
    <location>
        <begin position="30"/>
        <end position="74"/>
    </location>
</feature>
<gene>
    <name evidence="5" type="ORF">CCHL11_03547</name>
</gene>
<sequence length="662" mass="72534">MAGAAARTHKSCDACKSRKVRCPVAKQLLPSAYSPPTQRPTELPNAKAVLDLSTTDCDSKPEPTPELAPPRSPAHRIQELHVDRVLARAQDSRASTGKAVDEFIFVPVTDLFFHRCCANTLTFFSDSRLLSLSTRLRNNKVNELVGRIAVVINGRLGHGETTTNTTRKTRQLKSVINPRTAATYIKVYFDRVQPVFPFLDRVLFETTVASPEFPSLLDRSKPWSCLYHTILALGCQYAGGGTFEPGKGESWQYFAVSLGSLSDLLLLPDSLVTLQALTAMSVYSLCLCGLAVEPVILSEAARRAQMMCSNNFTGPTAQAYHKAFWTLYAIEKITCFHMGKNSSFVDSDICCSIPIVPEAAVGDFNWFLHLVRFGRLLSRAYTSLFSAGVSGNSNSYYLDVIDQLNQELEQWRSSLPDTGFRPGGLIRPQTVAGSLPRLLTLTIHYLYNSLSLTLSRATLAYLPASGSPTTQSQKATSISAILAASRSILELTSMIEVEPYTVIWIIAAIPISGLFVLFDIVIHEPRHQDTASNLALLDMAAGHFSRIEYASGGTVPGSLISEFAKIARDYVNELQQPKKELHRVVQPSATAPEVALPGALMGTDVMGIFNYFLPDLDPMFYQGPAQDYDILRGGGSIDPEKQQRDVTASCGPTSPEARVQYS</sequence>
<evidence type="ECO:0000256" key="1">
    <source>
        <dbReference type="ARBA" id="ARBA00023242"/>
    </source>
</evidence>
<dbReference type="CDD" id="cd00067">
    <property type="entry name" value="GAL4"/>
    <property type="match status" value="1"/>
</dbReference>
<evidence type="ECO:0000256" key="2">
    <source>
        <dbReference type="SAM" id="MobiDB-lite"/>
    </source>
</evidence>
<dbReference type="EMBL" id="MPGH01000101">
    <property type="protein sequence ID" value="OLN87214.1"/>
    <property type="molecule type" value="Genomic_DNA"/>
</dbReference>
<keyword evidence="1" id="KW-0539">Nucleus</keyword>
<protein>
    <submittedName>
        <fullName evidence="5">Putative transcriptional regulatory protein C530.05-like protein 5</fullName>
    </submittedName>
</protein>
<feature type="region of interest" description="Disordered" evidence="2">
    <location>
        <begin position="632"/>
        <end position="662"/>
    </location>
</feature>
<dbReference type="PANTHER" id="PTHR46910">
    <property type="entry name" value="TRANSCRIPTION FACTOR PDR1"/>
    <property type="match status" value="1"/>
</dbReference>
<comment type="caution">
    <text evidence="5">The sequence shown here is derived from an EMBL/GenBank/DDBJ whole genome shotgun (WGS) entry which is preliminary data.</text>
</comment>
<dbReference type="Proteomes" id="UP000186583">
    <property type="component" value="Unassembled WGS sequence"/>
</dbReference>
<evidence type="ECO:0000313" key="6">
    <source>
        <dbReference type="Proteomes" id="UP000186583"/>
    </source>
</evidence>
<dbReference type="OrthoDB" id="39175at2759"/>
<reference evidence="5 6" key="1">
    <citation type="submission" date="2016-11" db="EMBL/GenBank/DDBJ databases">
        <title>Draft Genome Assembly of Colletotrichum chlorophyti a pathogen of herbaceous plants.</title>
        <authorList>
            <person name="Gan P."/>
            <person name="Narusaka M."/>
            <person name="Tsushima A."/>
            <person name="Narusaka Y."/>
            <person name="Takano Y."/>
            <person name="Shirasu K."/>
        </authorList>
    </citation>
    <scope>NUCLEOTIDE SEQUENCE [LARGE SCALE GENOMIC DNA]</scope>
    <source>
        <strain evidence="5 6">NTL11</strain>
    </source>
</reference>
<dbReference type="PANTHER" id="PTHR46910:SF36">
    <property type="entry name" value="TRANSCRIPTION FACTOR"/>
    <property type="match status" value="1"/>
</dbReference>
<evidence type="ECO:0000259" key="4">
    <source>
        <dbReference type="Pfam" id="PF04082"/>
    </source>
</evidence>
<accession>A0A1Q8RSD1</accession>
<dbReference type="GO" id="GO:0000981">
    <property type="term" value="F:DNA-binding transcription factor activity, RNA polymerase II-specific"/>
    <property type="evidence" value="ECO:0007669"/>
    <property type="project" value="InterPro"/>
</dbReference>
<dbReference type="InterPro" id="IPR050987">
    <property type="entry name" value="AtrR-like"/>
</dbReference>
<keyword evidence="3" id="KW-0812">Transmembrane</keyword>
<feature type="domain" description="Xylanolytic transcriptional activator regulatory" evidence="4">
    <location>
        <begin position="185"/>
        <end position="412"/>
    </location>
</feature>
<keyword evidence="3" id="KW-0472">Membrane</keyword>
<keyword evidence="6" id="KW-1185">Reference proteome</keyword>
<dbReference type="Pfam" id="PF04082">
    <property type="entry name" value="Fungal_trans"/>
    <property type="match status" value="1"/>
</dbReference>
<dbReference type="InterPro" id="IPR001138">
    <property type="entry name" value="Zn2Cys6_DnaBD"/>
</dbReference>
<evidence type="ECO:0000313" key="5">
    <source>
        <dbReference type="EMBL" id="OLN87214.1"/>
    </source>
</evidence>
<dbReference type="CDD" id="cd12148">
    <property type="entry name" value="fungal_TF_MHR"/>
    <property type="match status" value="1"/>
</dbReference>
<dbReference type="STRING" id="708187.A0A1Q8RSD1"/>
<dbReference type="AlphaFoldDB" id="A0A1Q8RSD1"/>
<feature type="transmembrane region" description="Helical" evidence="3">
    <location>
        <begin position="502"/>
        <end position="522"/>
    </location>
</feature>
<dbReference type="InterPro" id="IPR007219">
    <property type="entry name" value="XnlR_reg_dom"/>
</dbReference>
<evidence type="ECO:0000256" key="3">
    <source>
        <dbReference type="SAM" id="Phobius"/>
    </source>
</evidence>
<organism evidence="5 6">
    <name type="scientific">Colletotrichum chlorophyti</name>
    <dbReference type="NCBI Taxonomy" id="708187"/>
    <lineage>
        <taxon>Eukaryota</taxon>
        <taxon>Fungi</taxon>
        <taxon>Dikarya</taxon>
        <taxon>Ascomycota</taxon>
        <taxon>Pezizomycotina</taxon>
        <taxon>Sordariomycetes</taxon>
        <taxon>Hypocreomycetidae</taxon>
        <taxon>Glomerellales</taxon>
        <taxon>Glomerellaceae</taxon>
        <taxon>Colletotrichum</taxon>
    </lineage>
</organism>
<keyword evidence="3" id="KW-1133">Transmembrane helix</keyword>
<name>A0A1Q8RSD1_9PEZI</name>
<dbReference type="GO" id="GO:0008270">
    <property type="term" value="F:zinc ion binding"/>
    <property type="evidence" value="ECO:0007669"/>
    <property type="project" value="InterPro"/>
</dbReference>